<dbReference type="GO" id="GO:0042101">
    <property type="term" value="C:T cell receptor complex"/>
    <property type="evidence" value="ECO:0007669"/>
    <property type="project" value="UniProtKB-KW"/>
</dbReference>
<keyword evidence="8" id="KW-0675">Receptor</keyword>
<feature type="chain" id="PRO_5003544291" description="Ig-like domain-containing protein" evidence="12">
    <location>
        <begin position="20"/>
        <end position="135"/>
    </location>
</feature>
<keyword evidence="4" id="KW-0391">Immunity</keyword>
<dbReference type="AlphaFoldDB" id="H0X1J5"/>
<dbReference type="InterPro" id="IPR013106">
    <property type="entry name" value="Ig_V-set"/>
</dbReference>
<dbReference type="InterPro" id="IPR007110">
    <property type="entry name" value="Ig-like_dom"/>
</dbReference>
<dbReference type="PROSITE" id="PS50835">
    <property type="entry name" value="IG_LIKE"/>
    <property type="match status" value="1"/>
</dbReference>
<dbReference type="FunCoup" id="H0X1J5">
    <property type="interactions" value="259"/>
</dbReference>
<evidence type="ECO:0000256" key="11">
    <source>
        <dbReference type="ARBA" id="ARBA00043266"/>
    </source>
</evidence>
<dbReference type="PANTHER" id="PTHR19256">
    <property type="entry name" value="T-CELL RECEPTOR GAMMA CHAIN"/>
    <property type="match status" value="1"/>
</dbReference>
<evidence type="ECO:0000313" key="15">
    <source>
        <dbReference type="Proteomes" id="UP000005225"/>
    </source>
</evidence>
<dbReference type="InterPro" id="IPR036179">
    <property type="entry name" value="Ig-like_dom_sf"/>
</dbReference>
<reference evidence="15" key="1">
    <citation type="submission" date="2011-03" db="EMBL/GenBank/DDBJ databases">
        <title>Version 3 of the genome sequence of Otolemur garnettii (Bushbaby).</title>
        <authorList>
            <consortium name="The Broad Institute Genome Sequencing Platform"/>
            <person name="Di Palma F."/>
            <person name="Johnson J."/>
            <person name="Lander E.S."/>
            <person name="Lindblad-Toh K."/>
            <person name="Jaffe D.B."/>
            <person name="Gnerre S."/>
            <person name="MacCallum I."/>
            <person name="Przybylski D."/>
            <person name="Ribeiro F.J."/>
            <person name="Burton J.N."/>
            <person name="Walker B.J."/>
            <person name="Sharpe T."/>
            <person name="Hall G."/>
        </authorList>
    </citation>
    <scope>NUCLEOTIDE SEQUENCE [LARGE SCALE GENOMIC DNA]</scope>
</reference>
<keyword evidence="2" id="KW-1003">Cell membrane</keyword>
<dbReference type="InterPro" id="IPR013783">
    <property type="entry name" value="Ig-like_fold"/>
</dbReference>
<dbReference type="STRING" id="30611.ENSOGAP00000008868"/>
<evidence type="ECO:0000256" key="4">
    <source>
        <dbReference type="ARBA" id="ARBA00022859"/>
    </source>
</evidence>
<evidence type="ECO:0000313" key="14">
    <source>
        <dbReference type="Ensembl" id="ENSOGAP00000008868.2"/>
    </source>
</evidence>
<evidence type="ECO:0000256" key="9">
    <source>
        <dbReference type="ARBA" id="ARBA00023319"/>
    </source>
</evidence>
<evidence type="ECO:0000256" key="2">
    <source>
        <dbReference type="ARBA" id="ARBA00022475"/>
    </source>
</evidence>
<evidence type="ECO:0000256" key="10">
    <source>
        <dbReference type="ARBA" id="ARBA00038578"/>
    </source>
</evidence>
<dbReference type="FunFam" id="2.60.40.10:FF:001866">
    <property type="entry name" value="T cell receptor gamma variable 3"/>
    <property type="match status" value="1"/>
</dbReference>
<accession>H0X1J5</accession>
<dbReference type="GeneTree" id="ENSGT00940000153143"/>
<keyword evidence="9" id="KW-0393">Immunoglobulin domain</keyword>
<evidence type="ECO:0000256" key="7">
    <source>
        <dbReference type="ARBA" id="ARBA00023157"/>
    </source>
</evidence>
<dbReference type="Pfam" id="PF07686">
    <property type="entry name" value="V-set"/>
    <property type="match status" value="1"/>
</dbReference>
<keyword evidence="6" id="KW-0472">Membrane</keyword>
<dbReference type="Gene3D" id="2.60.40.10">
    <property type="entry name" value="Immunoglobulins"/>
    <property type="match status" value="1"/>
</dbReference>
<evidence type="ECO:0000256" key="1">
    <source>
        <dbReference type="ARBA" id="ARBA00004236"/>
    </source>
</evidence>
<dbReference type="InterPro" id="IPR051117">
    <property type="entry name" value="TRG_var/const_region"/>
</dbReference>
<dbReference type="HOGENOM" id="CLU_077975_7_1_1"/>
<proteinExistence type="predicted"/>
<evidence type="ECO:0000256" key="5">
    <source>
        <dbReference type="ARBA" id="ARBA00023130"/>
    </source>
</evidence>
<keyword evidence="15" id="KW-1185">Reference proteome</keyword>
<dbReference type="InterPro" id="IPR003599">
    <property type="entry name" value="Ig_sub"/>
</dbReference>
<dbReference type="Ensembl" id="ENSOGAT00000009922.2">
    <property type="protein sequence ID" value="ENSOGAP00000008868.2"/>
    <property type="gene ID" value="ENSOGAG00000009919.2"/>
</dbReference>
<comment type="subunit">
    <text evidence="10">Gamma-delta TR is a heterodimer composed of a gamma and delta chain; disulfide-linked. The gamma-delta TR is associated with the transmembrane signaling CD3 coreceptor proteins following the stoichiometry: a single gamma-delta TR heterodimer associates with one CD3D-CD3E heterodimer, one CD3G-CD3E heterodimer and one CD247 homodimer forming a stable octameric structure. Upon activation, gamma-delta TR complex associates with FCER1G to initiate intracellular signaling.</text>
</comment>
<evidence type="ECO:0000256" key="8">
    <source>
        <dbReference type="ARBA" id="ARBA00023170"/>
    </source>
</evidence>
<name>H0X1J5_OTOGA</name>
<dbReference type="SMART" id="SM00409">
    <property type="entry name" value="IG"/>
    <property type="match status" value="1"/>
</dbReference>
<comment type="subcellular location">
    <subcellularLocation>
        <location evidence="1">Cell membrane</location>
    </subcellularLocation>
</comment>
<protein>
    <recommendedName>
        <fullName evidence="13">Ig-like domain-containing protein</fullName>
    </recommendedName>
</protein>
<organism evidence="14 15">
    <name type="scientific">Otolemur garnettii</name>
    <name type="common">Small-eared galago</name>
    <name type="synonym">Garnett's greater bushbaby</name>
    <dbReference type="NCBI Taxonomy" id="30611"/>
    <lineage>
        <taxon>Eukaryota</taxon>
        <taxon>Metazoa</taxon>
        <taxon>Chordata</taxon>
        <taxon>Craniata</taxon>
        <taxon>Vertebrata</taxon>
        <taxon>Euteleostomi</taxon>
        <taxon>Mammalia</taxon>
        <taxon>Eutheria</taxon>
        <taxon>Euarchontoglires</taxon>
        <taxon>Primates</taxon>
        <taxon>Strepsirrhini</taxon>
        <taxon>Lorisiformes</taxon>
        <taxon>Galagidae</taxon>
        <taxon>Otolemur</taxon>
    </lineage>
</organism>
<dbReference type="Proteomes" id="UP000005225">
    <property type="component" value="Unassembled WGS sequence"/>
</dbReference>
<reference evidence="14" key="3">
    <citation type="submission" date="2025-09" db="UniProtKB">
        <authorList>
            <consortium name="Ensembl"/>
        </authorList>
    </citation>
    <scope>IDENTIFICATION</scope>
</reference>
<dbReference type="EMBL" id="AAQR03189881">
    <property type="status" value="NOT_ANNOTATED_CDS"/>
    <property type="molecule type" value="Genomic_DNA"/>
</dbReference>
<dbReference type="InParanoid" id="H0X1J5"/>
<evidence type="ECO:0000256" key="6">
    <source>
        <dbReference type="ARBA" id="ARBA00023136"/>
    </source>
</evidence>
<dbReference type="OMA" id="TATNCKV"/>
<dbReference type="GO" id="GO:0002250">
    <property type="term" value="P:adaptive immune response"/>
    <property type="evidence" value="ECO:0007669"/>
    <property type="project" value="UniProtKB-KW"/>
</dbReference>
<dbReference type="PANTHER" id="PTHR19256:SF63">
    <property type="entry name" value="T CELL RECEPTOR GAMMA VARIABLE 3-RELATED"/>
    <property type="match status" value="1"/>
</dbReference>
<reference evidence="14" key="2">
    <citation type="submission" date="2025-08" db="UniProtKB">
        <authorList>
            <consortium name="Ensembl"/>
        </authorList>
    </citation>
    <scope>IDENTIFICATION</scope>
</reference>
<feature type="signal peptide" evidence="12">
    <location>
        <begin position="1"/>
        <end position="19"/>
    </location>
</feature>
<keyword evidence="7" id="KW-1015">Disulfide bond</keyword>
<evidence type="ECO:0000256" key="3">
    <source>
        <dbReference type="ARBA" id="ARBA00022729"/>
    </source>
</evidence>
<sequence length="135" mass="15371">MHWALALLLAFLLPAIRIASNLEGRMMSITRKTGSAYAITCDIQLGTNYIHWYLFQESRAPRHFLYYDFLNSKKMVQSGISPGKYNTVKATDKRFKLILTKLEASDSGVYYCATWDRHSDSVLPCATTKTLLLLV</sequence>
<evidence type="ECO:0000256" key="12">
    <source>
        <dbReference type="SAM" id="SignalP"/>
    </source>
</evidence>
<keyword evidence="3 12" id="KW-0732">Signal</keyword>
<dbReference type="eggNOG" id="ENOG502STC0">
    <property type="taxonomic scope" value="Eukaryota"/>
</dbReference>
<dbReference type="SUPFAM" id="SSF48726">
    <property type="entry name" value="Immunoglobulin"/>
    <property type="match status" value="1"/>
</dbReference>
<evidence type="ECO:0000259" key="13">
    <source>
        <dbReference type="PROSITE" id="PS50835"/>
    </source>
</evidence>
<keyword evidence="11" id="KW-1279">T cell receptor</keyword>
<feature type="domain" description="Ig-like" evidence="13">
    <location>
        <begin position="14"/>
        <end position="112"/>
    </location>
</feature>
<keyword evidence="5" id="KW-1064">Adaptive immunity</keyword>